<gene>
    <name evidence="1" type="ORF">GNP93_12950</name>
</gene>
<comment type="caution">
    <text evidence="1">The sequence shown here is derived from an EMBL/GenBank/DDBJ whole genome shotgun (WGS) entry which is preliminary data.</text>
</comment>
<evidence type="ECO:0000313" key="1">
    <source>
        <dbReference type="EMBL" id="MUG71578.1"/>
    </source>
</evidence>
<organism evidence="1 2">
    <name type="scientific">Paenibacillus validus</name>
    <dbReference type="NCBI Taxonomy" id="44253"/>
    <lineage>
        <taxon>Bacteria</taxon>
        <taxon>Bacillati</taxon>
        <taxon>Bacillota</taxon>
        <taxon>Bacilli</taxon>
        <taxon>Bacillales</taxon>
        <taxon>Paenibacillaceae</taxon>
        <taxon>Paenibacillus</taxon>
    </lineage>
</organism>
<proteinExistence type="predicted"/>
<protein>
    <submittedName>
        <fullName evidence="1">Uncharacterized protein</fullName>
    </submittedName>
</protein>
<name>A0A7X2ZAX9_9BACL</name>
<sequence length="78" mass="9040">METMERLSTLKKHETDCYSICYYLLQCDKTALEAAQKALCNLIKCDLFFVADAHTVRELLRKESIQSSLQIKKNTHLT</sequence>
<evidence type="ECO:0000313" key="2">
    <source>
        <dbReference type="Proteomes" id="UP000450917"/>
    </source>
</evidence>
<accession>A0A7X2ZAX9</accession>
<dbReference type="Proteomes" id="UP000450917">
    <property type="component" value="Unassembled WGS sequence"/>
</dbReference>
<keyword evidence="2" id="KW-1185">Reference proteome</keyword>
<dbReference type="EMBL" id="WNZX01000010">
    <property type="protein sequence ID" value="MUG71578.1"/>
    <property type="molecule type" value="Genomic_DNA"/>
</dbReference>
<reference evidence="1 2" key="1">
    <citation type="submission" date="2019-11" db="EMBL/GenBank/DDBJ databases">
        <title>Draft genome sequences of five Paenibacillus species of dairy origin.</title>
        <authorList>
            <person name="Olajide A.M."/>
            <person name="Chen S."/>
            <person name="Lapointe G."/>
        </authorList>
    </citation>
    <scope>NUCLEOTIDE SEQUENCE [LARGE SCALE GENOMIC DNA]</scope>
    <source>
        <strain evidence="1 2">2CS3</strain>
    </source>
</reference>
<dbReference type="AlphaFoldDB" id="A0A7X2ZAX9"/>
<dbReference type="RefSeq" id="WP_155614799.1">
    <property type="nucleotide sequence ID" value="NZ_WNZX01000010.1"/>
</dbReference>